<evidence type="ECO:0000256" key="5">
    <source>
        <dbReference type="ARBA" id="ARBA00023136"/>
    </source>
</evidence>
<evidence type="ECO:0000256" key="3">
    <source>
        <dbReference type="ARBA" id="ARBA00022692"/>
    </source>
</evidence>
<feature type="transmembrane region" description="Helical" evidence="6">
    <location>
        <begin position="160"/>
        <end position="179"/>
    </location>
</feature>
<feature type="transmembrane region" description="Helical" evidence="6">
    <location>
        <begin position="97"/>
        <end position="120"/>
    </location>
</feature>
<feature type="transmembrane region" description="Helical" evidence="6">
    <location>
        <begin position="132"/>
        <end position="151"/>
    </location>
</feature>
<evidence type="ECO:0008006" key="9">
    <source>
        <dbReference type="Google" id="ProtNLM"/>
    </source>
</evidence>
<dbReference type="Pfam" id="PF01943">
    <property type="entry name" value="Polysacc_synt"/>
    <property type="match status" value="1"/>
</dbReference>
<dbReference type="PANTHER" id="PTHR30250:SF11">
    <property type="entry name" value="O-ANTIGEN TRANSPORTER-RELATED"/>
    <property type="match status" value="1"/>
</dbReference>
<feature type="transmembrane region" description="Helical" evidence="6">
    <location>
        <begin position="365"/>
        <end position="384"/>
    </location>
</feature>
<proteinExistence type="predicted"/>
<keyword evidence="5 6" id="KW-0472">Membrane</keyword>
<gene>
    <name evidence="7" type="ORF">BA890_01180</name>
</gene>
<feature type="transmembrane region" description="Helical" evidence="6">
    <location>
        <begin position="390"/>
        <end position="412"/>
    </location>
</feature>
<evidence type="ECO:0000313" key="8">
    <source>
        <dbReference type="Proteomes" id="UP000092741"/>
    </source>
</evidence>
<evidence type="ECO:0000256" key="4">
    <source>
        <dbReference type="ARBA" id="ARBA00022989"/>
    </source>
</evidence>
<dbReference type="InterPro" id="IPR002797">
    <property type="entry name" value="Polysacc_synth"/>
</dbReference>
<organism evidence="7 8">
    <name type="scientific">Vibrio natriegens NBRC 15636 = ATCC 14048 = DSM 759</name>
    <dbReference type="NCBI Taxonomy" id="1219067"/>
    <lineage>
        <taxon>Bacteria</taxon>
        <taxon>Pseudomonadati</taxon>
        <taxon>Pseudomonadota</taxon>
        <taxon>Gammaproteobacteria</taxon>
        <taxon>Vibrionales</taxon>
        <taxon>Vibrionaceae</taxon>
        <taxon>Vibrio</taxon>
    </lineage>
</organism>
<dbReference type="PANTHER" id="PTHR30250">
    <property type="entry name" value="PST FAMILY PREDICTED COLANIC ACID TRANSPORTER"/>
    <property type="match status" value="1"/>
</dbReference>
<dbReference type="GO" id="GO:0005886">
    <property type="term" value="C:plasma membrane"/>
    <property type="evidence" value="ECO:0007669"/>
    <property type="project" value="UniProtKB-SubCell"/>
</dbReference>
<feature type="transmembrane region" description="Helical" evidence="6">
    <location>
        <begin position="332"/>
        <end position="353"/>
    </location>
</feature>
<dbReference type="RefSeq" id="WP_020335776.1">
    <property type="nucleotide sequence ID" value="NZ_ATFJ01000038.1"/>
</dbReference>
<keyword evidence="8" id="KW-1185">Reference proteome</keyword>
<evidence type="ECO:0000256" key="6">
    <source>
        <dbReference type="SAM" id="Phobius"/>
    </source>
</evidence>
<feature type="transmembrane region" description="Helical" evidence="6">
    <location>
        <begin position="185"/>
        <end position="208"/>
    </location>
</feature>
<dbReference type="InterPro" id="IPR050833">
    <property type="entry name" value="Poly_Biosynth_Transport"/>
</dbReference>
<accession>A0AAN1CUR0</accession>
<evidence type="ECO:0000313" key="7">
    <source>
        <dbReference type="EMBL" id="ANQ11451.1"/>
    </source>
</evidence>
<dbReference type="KEGG" id="vna:PN96_12150"/>
<feature type="transmembrane region" description="Helical" evidence="6">
    <location>
        <begin position="21"/>
        <end position="46"/>
    </location>
</feature>
<evidence type="ECO:0000256" key="2">
    <source>
        <dbReference type="ARBA" id="ARBA00022475"/>
    </source>
</evidence>
<dbReference type="Proteomes" id="UP000092741">
    <property type="component" value="Chromosome 1"/>
</dbReference>
<dbReference type="AlphaFoldDB" id="A0AAN1CUR0"/>
<dbReference type="CDD" id="cd13128">
    <property type="entry name" value="MATE_Wzx_like"/>
    <property type="match status" value="1"/>
</dbReference>
<feature type="transmembrane region" description="Helical" evidence="6">
    <location>
        <begin position="58"/>
        <end position="76"/>
    </location>
</feature>
<keyword evidence="2" id="KW-1003">Cell membrane</keyword>
<name>A0AAN1CUR0_VIBNA</name>
<reference evidence="7 8" key="1">
    <citation type="submission" date="2016-07" db="EMBL/GenBank/DDBJ databases">
        <title>Developing Vibrio natriegens as a novel, fast-growing host for biotechnology.</title>
        <authorList>
            <person name="Weinstock M.T."/>
            <person name="Hesek E.D."/>
            <person name="Wilson C.M."/>
            <person name="Gibson D.G."/>
        </authorList>
    </citation>
    <scope>NUCLEOTIDE SEQUENCE [LARGE SCALE GENOMIC DNA]</scope>
    <source>
        <strain evidence="7 8">ATCC 14048</strain>
    </source>
</reference>
<keyword evidence="3 6" id="KW-0812">Transmembrane</keyword>
<keyword evidence="4 6" id="KW-1133">Transmembrane helix</keyword>
<dbReference type="EMBL" id="CP016345">
    <property type="protein sequence ID" value="ANQ11451.1"/>
    <property type="molecule type" value="Genomic_DNA"/>
</dbReference>
<evidence type="ECO:0000256" key="1">
    <source>
        <dbReference type="ARBA" id="ARBA00004651"/>
    </source>
</evidence>
<feature type="transmembrane region" description="Helical" evidence="6">
    <location>
        <begin position="301"/>
        <end position="326"/>
    </location>
</feature>
<comment type="subcellular location">
    <subcellularLocation>
        <location evidence="1">Cell membrane</location>
        <topology evidence="1">Multi-pass membrane protein</topology>
    </subcellularLocation>
</comment>
<sequence>MKVNNRFLKSNHISNSDRKSLVTNFGYLLFLRVVSYIFPLITIPYLARVIGVEGFGKIAFSAAIIVWFQTISDWGFNFTGARDIARNKDDVNKMSEIFSSILWARCLLAIVSFMILFLMIETVSYFSDYKLILLLTFLVIPGNILFPEWFFQAVEDMKYITYLSFISKVIFTLLIFIFVTNKEDYIYQPLFFGVGYIFVGIFSMIIIIRKYKLKILRPRYSRVIKSISDSKDVFINNIVPNLYNSFSHVLLGFYGGNGSNGILDAGMKVPNIVQIFVNMISRVFFPYLSRRIDGHELYEKINLIISFILSLTLYLLAEAIVGILFTSEFYEAKIIIEIMSISLFFLTMNSVYGTNYLIIIGRDKLLRNITFFVSAFGFCISFPLVFAYDYIGAAITIALTRSMLGLTVMIYAKKIKGKMEVLNVNCNS</sequence>
<dbReference type="GeneID" id="70913565"/>
<protein>
    <recommendedName>
        <fullName evidence="9">Flippase</fullName>
    </recommendedName>
</protein>